<accession>A0A248TFH9</accession>
<evidence type="ECO:0000313" key="2">
    <source>
        <dbReference type="Proteomes" id="UP000215137"/>
    </source>
</evidence>
<dbReference type="AlphaFoldDB" id="A0A248TFH9"/>
<evidence type="ECO:0000313" key="1">
    <source>
        <dbReference type="EMBL" id="ASV66899.1"/>
    </source>
</evidence>
<keyword evidence="2" id="KW-1185">Reference proteome</keyword>
<dbReference type="KEGG" id="bko:CKF48_05900"/>
<dbReference type="EMBL" id="CP022983">
    <property type="protein sequence ID" value="ASV66899.1"/>
    <property type="molecule type" value="Genomic_DNA"/>
</dbReference>
<name>A0A248TFH9_9BACI</name>
<proteinExistence type="predicted"/>
<organism evidence="1 2">
    <name type="scientific">Cytobacillus kochii</name>
    <dbReference type="NCBI Taxonomy" id="859143"/>
    <lineage>
        <taxon>Bacteria</taxon>
        <taxon>Bacillati</taxon>
        <taxon>Bacillota</taxon>
        <taxon>Bacilli</taxon>
        <taxon>Bacillales</taxon>
        <taxon>Bacillaceae</taxon>
        <taxon>Cytobacillus</taxon>
    </lineage>
</organism>
<gene>
    <name evidence="1" type="ORF">CKF48_05900</name>
</gene>
<protein>
    <submittedName>
        <fullName evidence="1">Uncharacterized protein</fullName>
    </submittedName>
</protein>
<reference evidence="1 2" key="1">
    <citation type="submission" date="2017-08" db="EMBL/GenBank/DDBJ databases">
        <title>Complete Genome Sequence of Bacillus kochii Oregon-R-modENCODE STRAIN BDGP4, isolated from Drosophila melanogaster gut.</title>
        <authorList>
            <person name="Wan K.H."/>
            <person name="Yu C."/>
            <person name="Park S."/>
            <person name="Hammonds A.S."/>
            <person name="Booth B.W."/>
            <person name="Celniker S.E."/>
        </authorList>
    </citation>
    <scope>NUCLEOTIDE SEQUENCE [LARGE SCALE GENOMIC DNA]</scope>
    <source>
        <strain evidence="1 2">BDGP4</strain>
    </source>
</reference>
<sequence>MEVFRVAHLLYQLCIQGEITQIYQQLIRKEHRTAEEEAMLKSYQQRFFQKNEPFQHVDKWIANVVNCYHSYFIDVLTRRKDVSQAESDLLIGLGKSTFSHAQSMEEIEEELRQIFKEKGYSFVGGRTFPHYGPYIWQTTESKKVDVELLNEIETVQVFFLDDFLMLGWLDYATFGEIGAGGWASKEGIYCILPRYREYLNEDQYLVSFLKHEAQHINDYKHYPNLSGKELEYRAKLIELIYYSDHRLLERLIHQAINNDIPHNYASYQIMQQLSTFFFKKNEQKDMDKWLNIHYKEICQYGRKLYCQHTDILKGLRTGG</sequence>
<dbReference type="Proteomes" id="UP000215137">
    <property type="component" value="Chromosome"/>
</dbReference>